<proteinExistence type="predicted"/>
<comment type="caution">
    <text evidence="1">The sequence shown here is derived from an EMBL/GenBank/DDBJ whole genome shotgun (WGS) entry which is preliminary data.</text>
</comment>
<accession>A0ABD0W4W5</accession>
<dbReference type="EMBL" id="JAGEUA010000009">
    <property type="protein sequence ID" value="KAL0966159.1"/>
    <property type="molecule type" value="Genomic_DNA"/>
</dbReference>
<evidence type="ECO:0000313" key="1">
    <source>
        <dbReference type="EMBL" id="KAL0966159.1"/>
    </source>
</evidence>
<protein>
    <submittedName>
        <fullName evidence="1">Uncharacterized protein</fullName>
    </submittedName>
</protein>
<evidence type="ECO:0000313" key="2">
    <source>
        <dbReference type="Proteomes" id="UP001557470"/>
    </source>
</evidence>
<dbReference type="AlphaFoldDB" id="A0ABD0W4W5"/>
<name>A0ABD0W4W5_UMBPY</name>
<gene>
    <name evidence="1" type="ORF">UPYG_G00291660</name>
</gene>
<dbReference type="Proteomes" id="UP001557470">
    <property type="component" value="Unassembled WGS sequence"/>
</dbReference>
<organism evidence="1 2">
    <name type="scientific">Umbra pygmaea</name>
    <name type="common">Eastern mudminnow</name>
    <dbReference type="NCBI Taxonomy" id="75934"/>
    <lineage>
        <taxon>Eukaryota</taxon>
        <taxon>Metazoa</taxon>
        <taxon>Chordata</taxon>
        <taxon>Craniata</taxon>
        <taxon>Vertebrata</taxon>
        <taxon>Euteleostomi</taxon>
        <taxon>Actinopterygii</taxon>
        <taxon>Neopterygii</taxon>
        <taxon>Teleostei</taxon>
        <taxon>Protacanthopterygii</taxon>
        <taxon>Esociformes</taxon>
        <taxon>Umbridae</taxon>
        <taxon>Umbra</taxon>
    </lineage>
</organism>
<sequence length="145" mass="15607">MRGSIRSGSSNHSLHVSSVWSRCIWRGPGHIYTQNDLPLLPLHPPPGFPPREGEGLPVTGRVCVDVHWVWWHVPVTPAPSCCSTAGHPTLPSCLWGSPWLHSLADTPFWALPHQSSLAAATLSCALVDGNRVGQSHSSCDCGHKG</sequence>
<keyword evidence="2" id="KW-1185">Reference proteome</keyword>
<reference evidence="1 2" key="1">
    <citation type="submission" date="2024-06" db="EMBL/GenBank/DDBJ databases">
        <authorList>
            <person name="Pan Q."/>
            <person name="Wen M."/>
            <person name="Jouanno E."/>
            <person name="Zahm M."/>
            <person name="Klopp C."/>
            <person name="Cabau C."/>
            <person name="Louis A."/>
            <person name="Berthelot C."/>
            <person name="Parey E."/>
            <person name="Roest Crollius H."/>
            <person name="Montfort J."/>
            <person name="Robinson-Rechavi M."/>
            <person name="Bouchez O."/>
            <person name="Lampietro C."/>
            <person name="Lopez Roques C."/>
            <person name="Donnadieu C."/>
            <person name="Postlethwait J."/>
            <person name="Bobe J."/>
            <person name="Verreycken H."/>
            <person name="Guiguen Y."/>
        </authorList>
    </citation>
    <scope>NUCLEOTIDE SEQUENCE [LARGE SCALE GENOMIC DNA]</scope>
    <source>
        <strain evidence="1">Up_M1</strain>
        <tissue evidence="1">Testis</tissue>
    </source>
</reference>